<dbReference type="PROSITE" id="PS51257">
    <property type="entry name" value="PROKAR_LIPOPROTEIN"/>
    <property type="match status" value="1"/>
</dbReference>
<evidence type="ECO:0000313" key="1">
    <source>
        <dbReference type="EMBL" id="MBO1080749.1"/>
    </source>
</evidence>
<dbReference type="EMBL" id="JACTNG010000010">
    <property type="protein sequence ID" value="MBO1080749.1"/>
    <property type="molecule type" value="Genomic_DNA"/>
</dbReference>
<keyword evidence="2" id="KW-1185">Reference proteome</keyword>
<sequence length="168" mass="17447">MRAIPILACCAVLLGGCQSLLREGSADVAGIAGAALSDAVTDNGAVTAGIGLGVRSLAAAGLGYAERRAQRAEQDIIAKAAGQIEVGGVADWGIRQNLPIQPSRAGRVTVVREIDALGHACREIVFSVSSDVKEEPDRAYYTAAVCRNGSTWKWASAEPATERWGALQ</sequence>
<name>A0ABS3KTJ4_9PROT</name>
<organism evidence="1 2">
    <name type="scientific">Roseomonas haemaphysalidis</name>
    <dbReference type="NCBI Taxonomy" id="2768162"/>
    <lineage>
        <taxon>Bacteria</taxon>
        <taxon>Pseudomonadati</taxon>
        <taxon>Pseudomonadota</taxon>
        <taxon>Alphaproteobacteria</taxon>
        <taxon>Acetobacterales</taxon>
        <taxon>Roseomonadaceae</taxon>
        <taxon>Roseomonas</taxon>
    </lineage>
</organism>
<evidence type="ECO:0008006" key="3">
    <source>
        <dbReference type="Google" id="ProtNLM"/>
    </source>
</evidence>
<reference evidence="1 2" key="1">
    <citation type="submission" date="2020-09" db="EMBL/GenBank/DDBJ databases">
        <title>Roseomonas.</title>
        <authorList>
            <person name="Zhu W."/>
        </authorList>
    </citation>
    <scope>NUCLEOTIDE SEQUENCE [LARGE SCALE GENOMIC DNA]</scope>
    <source>
        <strain evidence="1 2">573</strain>
    </source>
</reference>
<accession>A0ABS3KTJ4</accession>
<comment type="caution">
    <text evidence="1">The sequence shown here is derived from an EMBL/GenBank/DDBJ whole genome shotgun (WGS) entry which is preliminary data.</text>
</comment>
<dbReference type="RefSeq" id="WP_207418930.1">
    <property type="nucleotide sequence ID" value="NZ_CP061177.1"/>
</dbReference>
<protein>
    <recommendedName>
        <fullName evidence="3">Surface antigen domain-containing protein</fullName>
    </recommendedName>
</protein>
<evidence type="ECO:0000313" key="2">
    <source>
        <dbReference type="Proteomes" id="UP001518989"/>
    </source>
</evidence>
<proteinExistence type="predicted"/>
<gene>
    <name evidence="1" type="ORF">IAI61_17025</name>
</gene>
<dbReference type="Proteomes" id="UP001518989">
    <property type="component" value="Unassembled WGS sequence"/>
</dbReference>